<sequence>MKTIEIFLDYGCYPMWIFNEQGELVDNDLVEELEADGEIDKMLLEIQKKYDELFEDNAVNFEFKGFKDENDRMKFLRNVESTITLLKEKIGDKYLVDNKVDENSI</sequence>
<evidence type="ECO:0000313" key="2">
    <source>
        <dbReference type="Proteomes" id="UP000030401"/>
    </source>
</evidence>
<proteinExistence type="predicted"/>
<accession>A0A0A5G7M6</accession>
<comment type="caution">
    <text evidence="1">The sequence shown here is derived from an EMBL/GenBank/DDBJ whole genome shotgun (WGS) entry which is preliminary data.</text>
</comment>
<evidence type="ECO:0000313" key="1">
    <source>
        <dbReference type="EMBL" id="KGX88009.1"/>
    </source>
</evidence>
<dbReference type="STRING" id="1385512.N784_13070"/>
<dbReference type="OrthoDB" id="1150977at2"/>
<organism evidence="1 2">
    <name type="scientific">Pontibacillus litoralis JSM 072002</name>
    <dbReference type="NCBI Taxonomy" id="1385512"/>
    <lineage>
        <taxon>Bacteria</taxon>
        <taxon>Bacillati</taxon>
        <taxon>Bacillota</taxon>
        <taxon>Bacilli</taxon>
        <taxon>Bacillales</taxon>
        <taxon>Bacillaceae</taxon>
        <taxon>Pontibacillus</taxon>
    </lineage>
</organism>
<name>A0A0A5G7M6_9BACI</name>
<dbReference type="eggNOG" id="ENOG50333VI">
    <property type="taxonomic scope" value="Bacteria"/>
</dbReference>
<protein>
    <submittedName>
        <fullName evidence="1">Uncharacterized protein</fullName>
    </submittedName>
</protein>
<reference evidence="1 2" key="1">
    <citation type="submission" date="2013-08" db="EMBL/GenBank/DDBJ databases">
        <authorList>
            <person name="Huang J."/>
            <person name="Wang G."/>
        </authorList>
    </citation>
    <scope>NUCLEOTIDE SEQUENCE [LARGE SCALE GENOMIC DNA]</scope>
    <source>
        <strain evidence="1 2">JSM 072002</strain>
    </source>
</reference>
<gene>
    <name evidence="1" type="ORF">N784_13070</name>
</gene>
<keyword evidence="2" id="KW-1185">Reference proteome</keyword>
<dbReference type="EMBL" id="AVPG01000004">
    <property type="protein sequence ID" value="KGX88009.1"/>
    <property type="molecule type" value="Genomic_DNA"/>
</dbReference>
<dbReference type="RefSeq" id="WP_036832997.1">
    <property type="nucleotide sequence ID" value="NZ_AVPG01000004.1"/>
</dbReference>
<dbReference type="AlphaFoldDB" id="A0A0A5G7M6"/>
<dbReference type="Proteomes" id="UP000030401">
    <property type="component" value="Unassembled WGS sequence"/>
</dbReference>